<accession>A0AAP0IBH3</accession>
<organism evidence="2 3">
    <name type="scientific">Stephania cephalantha</name>
    <dbReference type="NCBI Taxonomy" id="152367"/>
    <lineage>
        <taxon>Eukaryota</taxon>
        <taxon>Viridiplantae</taxon>
        <taxon>Streptophyta</taxon>
        <taxon>Embryophyta</taxon>
        <taxon>Tracheophyta</taxon>
        <taxon>Spermatophyta</taxon>
        <taxon>Magnoliopsida</taxon>
        <taxon>Ranunculales</taxon>
        <taxon>Menispermaceae</taxon>
        <taxon>Menispermoideae</taxon>
        <taxon>Cissampelideae</taxon>
        <taxon>Stephania</taxon>
    </lineage>
</organism>
<name>A0AAP0IBH3_9MAGN</name>
<comment type="caution">
    <text evidence="2">The sequence shown here is derived from an EMBL/GenBank/DDBJ whole genome shotgun (WGS) entry which is preliminary data.</text>
</comment>
<dbReference type="AlphaFoldDB" id="A0AAP0IBH3"/>
<evidence type="ECO:0000256" key="1">
    <source>
        <dbReference type="SAM" id="MobiDB-lite"/>
    </source>
</evidence>
<proteinExistence type="predicted"/>
<feature type="compositionally biased region" description="Basic and acidic residues" evidence="1">
    <location>
        <begin position="141"/>
        <end position="152"/>
    </location>
</feature>
<protein>
    <submittedName>
        <fullName evidence="2">Uncharacterized protein</fullName>
    </submittedName>
</protein>
<dbReference type="EMBL" id="JBBNAG010000008">
    <property type="protein sequence ID" value="KAK9112068.1"/>
    <property type="molecule type" value="Genomic_DNA"/>
</dbReference>
<feature type="compositionally biased region" description="Basic and acidic residues" evidence="1">
    <location>
        <begin position="124"/>
        <end position="133"/>
    </location>
</feature>
<feature type="region of interest" description="Disordered" evidence="1">
    <location>
        <begin position="121"/>
        <end position="189"/>
    </location>
</feature>
<gene>
    <name evidence="2" type="ORF">Scep_019587</name>
</gene>
<evidence type="ECO:0000313" key="2">
    <source>
        <dbReference type="EMBL" id="KAK9112068.1"/>
    </source>
</evidence>
<dbReference type="Proteomes" id="UP001419268">
    <property type="component" value="Unassembled WGS sequence"/>
</dbReference>
<sequence>MAAPLLLPPPPPLEIPHPLAVTADSASPFGPPQATADHARCALRDALLISPRGVPNAIAPSEKALLHLEAVHVDPRGQVWGRGLGDALIAPFEKALSAHPHHLLPETDAENILCVGFGVGEELGGERPEREEGVTTPQPSKEQRHQTRERRGGSSGGGRRTTVERGGERTAQGERGAKRGGVPLPPPQPAFAVRRRRASQQQLFALAPPCVLLPVAAHLSSAAACTSVVAARLPAGLFCIGKYLPSNVLIDELSPHCSSLGPMLMFQH</sequence>
<reference evidence="2 3" key="1">
    <citation type="submission" date="2024-01" db="EMBL/GenBank/DDBJ databases">
        <title>Genome assemblies of Stephania.</title>
        <authorList>
            <person name="Yang L."/>
        </authorList>
    </citation>
    <scope>NUCLEOTIDE SEQUENCE [LARGE SCALE GENOMIC DNA]</scope>
    <source>
        <strain evidence="2">JXDWG</strain>
        <tissue evidence="2">Leaf</tissue>
    </source>
</reference>
<evidence type="ECO:0000313" key="3">
    <source>
        <dbReference type="Proteomes" id="UP001419268"/>
    </source>
</evidence>
<feature type="compositionally biased region" description="Basic and acidic residues" evidence="1">
    <location>
        <begin position="161"/>
        <end position="177"/>
    </location>
</feature>
<keyword evidence="3" id="KW-1185">Reference proteome</keyword>